<dbReference type="InterPro" id="IPR005119">
    <property type="entry name" value="LysR_subst-bd"/>
</dbReference>
<evidence type="ECO:0000256" key="1">
    <source>
        <dbReference type="ARBA" id="ARBA00009437"/>
    </source>
</evidence>
<keyword evidence="3" id="KW-0238">DNA-binding</keyword>
<name>A0A4R5KAE0_9BACL</name>
<dbReference type="EMBL" id="SMRT01000023">
    <property type="protein sequence ID" value="TDF91996.1"/>
    <property type="molecule type" value="Genomic_DNA"/>
</dbReference>
<dbReference type="SUPFAM" id="SSF46785">
    <property type="entry name" value="Winged helix' DNA-binding domain"/>
    <property type="match status" value="1"/>
</dbReference>
<dbReference type="Pfam" id="PF00126">
    <property type="entry name" value="HTH_1"/>
    <property type="match status" value="1"/>
</dbReference>
<dbReference type="GO" id="GO:0000976">
    <property type="term" value="F:transcription cis-regulatory region binding"/>
    <property type="evidence" value="ECO:0007669"/>
    <property type="project" value="TreeGrafter"/>
</dbReference>
<evidence type="ECO:0000256" key="2">
    <source>
        <dbReference type="ARBA" id="ARBA00023015"/>
    </source>
</evidence>
<organism evidence="6 7">
    <name type="scientific">Paenibacillus piri</name>
    <dbReference type="NCBI Taxonomy" id="2547395"/>
    <lineage>
        <taxon>Bacteria</taxon>
        <taxon>Bacillati</taxon>
        <taxon>Bacillota</taxon>
        <taxon>Bacilli</taxon>
        <taxon>Bacillales</taxon>
        <taxon>Paenibacillaceae</taxon>
        <taxon>Paenibacillus</taxon>
    </lineage>
</organism>
<dbReference type="Gene3D" id="1.10.10.10">
    <property type="entry name" value="Winged helix-like DNA-binding domain superfamily/Winged helix DNA-binding domain"/>
    <property type="match status" value="1"/>
</dbReference>
<comment type="similarity">
    <text evidence="1">Belongs to the LysR transcriptional regulatory family.</text>
</comment>
<keyword evidence="2" id="KW-0805">Transcription regulation</keyword>
<accession>A0A4R5KAE0</accession>
<dbReference type="Gene3D" id="3.40.190.10">
    <property type="entry name" value="Periplasmic binding protein-like II"/>
    <property type="match status" value="2"/>
</dbReference>
<evidence type="ECO:0000259" key="5">
    <source>
        <dbReference type="PROSITE" id="PS50931"/>
    </source>
</evidence>
<evidence type="ECO:0000313" key="7">
    <source>
        <dbReference type="Proteomes" id="UP000295636"/>
    </source>
</evidence>
<keyword evidence="7" id="KW-1185">Reference proteome</keyword>
<dbReference type="Pfam" id="PF03466">
    <property type="entry name" value="LysR_substrate"/>
    <property type="match status" value="1"/>
</dbReference>
<dbReference type="Proteomes" id="UP000295636">
    <property type="component" value="Unassembled WGS sequence"/>
</dbReference>
<dbReference type="RefSeq" id="WP_133235629.1">
    <property type="nucleotide sequence ID" value="NZ_SMRT01000023.1"/>
</dbReference>
<dbReference type="PRINTS" id="PR00039">
    <property type="entry name" value="HTHLYSR"/>
</dbReference>
<dbReference type="InterPro" id="IPR036390">
    <property type="entry name" value="WH_DNA-bd_sf"/>
</dbReference>
<dbReference type="AlphaFoldDB" id="A0A4R5KAE0"/>
<protein>
    <submittedName>
        <fullName evidence="6">LysR family transcriptional regulator</fullName>
    </submittedName>
</protein>
<dbReference type="InterPro" id="IPR000847">
    <property type="entry name" value="LysR_HTH_N"/>
</dbReference>
<keyword evidence="4" id="KW-0804">Transcription</keyword>
<gene>
    <name evidence="6" type="ORF">E1757_31075</name>
</gene>
<sequence length="295" mass="31959">MNLHALRLFREIAVTGTVSGAAERLNISQPAVTIQLRKLEKELGFALTRPHGRGIVMTEAGSWLFAQADRLFLLEADIDAQCEAYRRGERGDLKLAATYLPANFMLPAWIGSFRHSSPEVKVAVASGNAQAVLTKLLHYEADIAWIGGQHSLPPSIISLPCYEDELWFVAPPDHRLAAGVHSLGELAKEPFILREPGSFTREALFSLYRTAGVTPPQPAVQLDGPQETIRAAVEGLGITIASRMEVQTYVDAGLLARLETNVPPVANPISRCVRAGDPLPPAAVAFLNALDGMHC</sequence>
<feature type="domain" description="HTH lysR-type" evidence="5">
    <location>
        <begin position="1"/>
        <end position="58"/>
    </location>
</feature>
<dbReference type="PANTHER" id="PTHR30126">
    <property type="entry name" value="HTH-TYPE TRANSCRIPTIONAL REGULATOR"/>
    <property type="match status" value="1"/>
</dbReference>
<dbReference type="GO" id="GO:0003700">
    <property type="term" value="F:DNA-binding transcription factor activity"/>
    <property type="evidence" value="ECO:0007669"/>
    <property type="project" value="InterPro"/>
</dbReference>
<comment type="caution">
    <text evidence="6">The sequence shown here is derived from an EMBL/GenBank/DDBJ whole genome shotgun (WGS) entry which is preliminary data.</text>
</comment>
<dbReference type="OrthoDB" id="9803735at2"/>
<dbReference type="PROSITE" id="PS50931">
    <property type="entry name" value="HTH_LYSR"/>
    <property type="match status" value="1"/>
</dbReference>
<dbReference type="PANTHER" id="PTHR30126:SF39">
    <property type="entry name" value="HTH-TYPE TRANSCRIPTIONAL REGULATOR CYSL"/>
    <property type="match status" value="1"/>
</dbReference>
<proteinExistence type="inferred from homology"/>
<reference evidence="6 7" key="1">
    <citation type="submission" date="2019-03" db="EMBL/GenBank/DDBJ databases">
        <title>This is whole genome sequence of Paenibacillus sp MS74 strain.</title>
        <authorList>
            <person name="Trinh H.N."/>
        </authorList>
    </citation>
    <scope>NUCLEOTIDE SEQUENCE [LARGE SCALE GENOMIC DNA]</scope>
    <source>
        <strain evidence="6 7">MS74</strain>
    </source>
</reference>
<evidence type="ECO:0000256" key="4">
    <source>
        <dbReference type="ARBA" id="ARBA00023163"/>
    </source>
</evidence>
<dbReference type="SUPFAM" id="SSF53850">
    <property type="entry name" value="Periplasmic binding protein-like II"/>
    <property type="match status" value="1"/>
</dbReference>
<evidence type="ECO:0000313" key="6">
    <source>
        <dbReference type="EMBL" id="TDF91996.1"/>
    </source>
</evidence>
<dbReference type="InterPro" id="IPR036388">
    <property type="entry name" value="WH-like_DNA-bd_sf"/>
</dbReference>
<evidence type="ECO:0000256" key="3">
    <source>
        <dbReference type="ARBA" id="ARBA00023125"/>
    </source>
</evidence>